<proteinExistence type="predicted"/>
<accession>A0A8R1UG17</accession>
<dbReference type="EnsemblMetazoa" id="PPA23022.1">
    <property type="protein sequence ID" value="PPA23022.1"/>
    <property type="gene ID" value="WBGene00112576"/>
</dbReference>
<evidence type="ECO:0000313" key="2">
    <source>
        <dbReference type="Proteomes" id="UP000005239"/>
    </source>
</evidence>
<name>A0A2A6CC02_PRIPA</name>
<protein>
    <submittedName>
        <fullName evidence="1">Uncharacterized protein</fullName>
    </submittedName>
</protein>
<sequence>MGWSEFVKDISGNGTMTLGDWRRSFIISSMLTYETGVTRPWFLIFHWIIVGTNIGAFISFLSCWLTNKFDCSSDKKSKKTAQLPTTVKDNTKKTPKTVIPLCNIIVTSQIVVYPMAICASLVLHATDYFNRSLLRPISGKLRVNFRMNWSTFFWDIDYRGRFEDGMTVTPMHPLLSAAITYELISVAVCVYFLRKGSARVRVSFASGAGIAIFLIMHCFASLPFMKAITSGSFHSPYRPFAYTFYLIICGLIVSQAEHMLRSWMKLSYFPNDVIVKDSLLPTKMEKKPVDEPIIPLCALLTSWQMAFYPLALMISIVIRALDYTNVYGAVYDYFFPSELYCI</sequence>
<organism evidence="1 2">
    <name type="scientific">Pristionchus pacificus</name>
    <name type="common">Parasitic nematode worm</name>
    <dbReference type="NCBI Taxonomy" id="54126"/>
    <lineage>
        <taxon>Eukaryota</taxon>
        <taxon>Metazoa</taxon>
        <taxon>Ecdysozoa</taxon>
        <taxon>Nematoda</taxon>
        <taxon>Chromadorea</taxon>
        <taxon>Rhabditida</taxon>
        <taxon>Rhabditina</taxon>
        <taxon>Diplogasteromorpha</taxon>
        <taxon>Diplogasteroidea</taxon>
        <taxon>Neodiplogasteridae</taxon>
        <taxon>Pristionchus</taxon>
    </lineage>
</organism>
<accession>A0A2A6CC02</accession>
<gene>
    <name evidence="1" type="primary">WBGene00112576</name>
</gene>
<dbReference type="Proteomes" id="UP000005239">
    <property type="component" value="Unassembled WGS sequence"/>
</dbReference>
<dbReference type="AlphaFoldDB" id="A0A2A6CC02"/>
<keyword evidence="2" id="KW-1185">Reference proteome</keyword>
<evidence type="ECO:0000313" key="1">
    <source>
        <dbReference type="EnsemblMetazoa" id="PPA23022.1"/>
    </source>
</evidence>
<reference evidence="2" key="1">
    <citation type="journal article" date="2008" name="Nat. Genet.">
        <title>The Pristionchus pacificus genome provides a unique perspective on nematode lifestyle and parasitism.</title>
        <authorList>
            <person name="Dieterich C."/>
            <person name="Clifton S.W."/>
            <person name="Schuster L.N."/>
            <person name="Chinwalla A."/>
            <person name="Delehaunty K."/>
            <person name="Dinkelacker I."/>
            <person name="Fulton L."/>
            <person name="Fulton R."/>
            <person name="Godfrey J."/>
            <person name="Minx P."/>
            <person name="Mitreva M."/>
            <person name="Roeseler W."/>
            <person name="Tian H."/>
            <person name="Witte H."/>
            <person name="Yang S.P."/>
            <person name="Wilson R.K."/>
            <person name="Sommer R.J."/>
        </authorList>
    </citation>
    <scope>NUCLEOTIDE SEQUENCE [LARGE SCALE GENOMIC DNA]</scope>
    <source>
        <strain evidence="2">PS312</strain>
    </source>
</reference>
<reference evidence="1" key="2">
    <citation type="submission" date="2022-06" db="UniProtKB">
        <authorList>
            <consortium name="EnsemblMetazoa"/>
        </authorList>
    </citation>
    <scope>IDENTIFICATION</scope>
    <source>
        <strain evidence="1">PS312</strain>
    </source>
</reference>